<dbReference type="SUPFAM" id="SSF46785">
    <property type="entry name" value="Winged helix' DNA-binding domain"/>
    <property type="match status" value="1"/>
</dbReference>
<dbReference type="Pfam" id="PF12802">
    <property type="entry name" value="MarR_2"/>
    <property type="match status" value="1"/>
</dbReference>
<evidence type="ECO:0000256" key="3">
    <source>
        <dbReference type="ARBA" id="ARBA00023163"/>
    </source>
</evidence>
<sequence>MDFELQQCVGARLRRLSRQTDHLFRKCLKGYDISENQMTLLFALHVSGKIEQGLLGKELVIDKSSMSRNMSLLSKKGYIIKSNDYHPQVELSKKGEDIVLKLIPLWKQTMDTIYEKLGDEGMEMIENIESKLI</sequence>
<protein>
    <recommendedName>
        <fullName evidence="4">HTH marR-type domain-containing protein</fullName>
    </recommendedName>
</protein>
<keyword evidence="3" id="KW-0804">Transcription</keyword>
<dbReference type="KEGG" id="fek:C1H87_07845"/>
<proteinExistence type="predicted"/>
<dbReference type="AlphaFoldDB" id="A0A2K9PNJ5"/>
<dbReference type="PANTHER" id="PTHR42756">
    <property type="entry name" value="TRANSCRIPTIONAL REGULATOR, MARR"/>
    <property type="match status" value="1"/>
</dbReference>
<dbReference type="SMART" id="SM00347">
    <property type="entry name" value="HTH_MARR"/>
    <property type="match status" value="1"/>
</dbReference>
<dbReference type="InterPro" id="IPR000835">
    <property type="entry name" value="HTH_MarR-typ"/>
</dbReference>
<gene>
    <name evidence="5" type="ORF">C1H87_07845</name>
</gene>
<evidence type="ECO:0000256" key="2">
    <source>
        <dbReference type="ARBA" id="ARBA00023125"/>
    </source>
</evidence>
<evidence type="ECO:0000313" key="5">
    <source>
        <dbReference type="EMBL" id="AUP78624.1"/>
    </source>
</evidence>
<dbReference type="Proteomes" id="UP000235826">
    <property type="component" value="Chromosome"/>
</dbReference>
<dbReference type="OrthoDB" id="1446292at2"/>
<accession>A0A2K9PNJ5</accession>
<feature type="domain" description="HTH marR-type" evidence="4">
    <location>
        <begin position="6"/>
        <end position="133"/>
    </location>
</feature>
<dbReference type="PANTHER" id="PTHR42756:SF1">
    <property type="entry name" value="TRANSCRIPTIONAL REPRESSOR OF EMRAB OPERON"/>
    <property type="match status" value="1"/>
</dbReference>
<dbReference type="RefSeq" id="WP_102755279.1">
    <property type="nucleotide sequence ID" value="NZ_CP025791.1"/>
</dbReference>
<dbReference type="Gene3D" id="1.10.10.10">
    <property type="entry name" value="Winged helix-like DNA-binding domain superfamily/Winged helix DNA-binding domain"/>
    <property type="match status" value="1"/>
</dbReference>
<dbReference type="GO" id="GO:0003700">
    <property type="term" value="F:DNA-binding transcription factor activity"/>
    <property type="evidence" value="ECO:0007669"/>
    <property type="project" value="InterPro"/>
</dbReference>
<evidence type="ECO:0000313" key="6">
    <source>
        <dbReference type="Proteomes" id="UP000235826"/>
    </source>
</evidence>
<keyword evidence="2" id="KW-0238">DNA-binding</keyword>
<dbReference type="PROSITE" id="PS50995">
    <property type="entry name" value="HTH_MARR_2"/>
    <property type="match status" value="1"/>
</dbReference>
<evidence type="ECO:0000256" key="1">
    <source>
        <dbReference type="ARBA" id="ARBA00023015"/>
    </source>
</evidence>
<keyword evidence="6" id="KW-1185">Reference proteome</keyword>
<evidence type="ECO:0000259" key="4">
    <source>
        <dbReference type="PROSITE" id="PS50995"/>
    </source>
</evidence>
<name>A0A2K9PNJ5_9FLAO</name>
<dbReference type="GO" id="GO:0003677">
    <property type="term" value="F:DNA binding"/>
    <property type="evidence" value="ECO:0007669"/>
    <property type="project" value="UniProtKB-KW"/>
</dbReference>
<keyword evidence="1" id="KW-0805">Transcription regulation</keyword>
<organism evidence="5 6">
    <name type="scientific">Flavivirga eckloniae</name>
    <dbReference type="NCBI Taxonomy" id="1803846"/>
    <lineage>
        <taxon>Bacteria</taxon>
        <taxon>Pseudomonadati</taxon>
        <taxon>Bacteroidota</taxon>
        <taxon>Flavobacteriia</taxon>
        <taxon>Flavobacteriales</taxon>
        <taxon>Flavobacteriaceae</taxon>
        <taxon>Flavivirga</taxon>
    </lineage>
</organism>
<dbReference type="InterPro" id="IPR036390">
    <property type="entry name" value="WH_DNA-bd_sf"/>
</dbReference>
<dbReference type="EMBL" id="CP025791">
    <property type="protein sequence ID" value="AUP78624.1"/>
    <property type="molecule type" value="Genomic_DNA"/>
</dbReference>
<reference evidence="5 6" key="1">
    <citation type="submission" date="2018-01" db="EMBL/GenBank/DDBJ databases">
        <title>Complete genome sequence of Flavivirga eckloniae ECD14 isolated from seaweed Ecklonia cava.</title>
        <authorList>
            <person name="Lee J.H."/>
            <person name="Baik K.S."/>
            <person name="Seong C.N."/>
        </authorList>
    </citation>
    <scope>NUCLEOTIDE SEQUENCE [LARGE SCALE GENOMIC DNA]</scope>
    <source>
        <strain evidence="5 6">ECD14</strain>
    </source>
</reference>
<dbReference type="InterPro" id="IPR036388">
    <property type="entry name" value="WH-like_DNA-bd_sf"/>
</dbReference>